<gene>
    <name evidence="1" type="ORF">LOK49_LG10G01248</name>
</gene>
<reference evidence="1 2" key="1">
    <citation type="journal article" date="2022" name="Plant J.">
        <title>Chromosome-level genome of Camellia lanceoleosa provides a valuable resource for understanding genome evolution and self-incompatibility.</title>
        <authorList>
            <person name="Gong W."/>
            <person name="Xiao S."/>
            <person name="Wang L."/>
            <person name="Liao Z."/>
            <person name="Chang Y."/>
            <person name="Mo W."/>
            <person name="Hu G."/>
            <person name="Li W."/>
            <person name="Zhao G."/>
            <person name="Zhu H."/>
            <person name="Hu X."/>
            <person name="Ji K."/>
            <person name="Xiang X."/>
            <person name="Song Q."/>
            <person name="Yuan D."/>
            <person name="Jin S."/>
            <person name="Zhang L."/>
        </authorList>
    </citation>
    <scope>NUCLEOTIDE SEQUENCE [LARGE SCALE GENOMIC DNA]</scope>
    <source>
        <strain evidence="1">SQ_2022a</strain>
    </source>
</reference>
<dbReference type="EMBL" id="CM045767">
    <property type="protein sequence ID" value="KAI7998362.1"/>
    <property type="molecule type" value="Genomic_DNA"/>
</dbReference>
<dbReference type="Proteomes" id="UP001060215">
    <property type="component" value="Chromosome 10"/>
</dbReference>
<keyword evidence="2" id="KW-1185">Reference proteome</keyword>
<name>A0ACC0GD85_9ERIC</name>
<accession>A0ACC0GD85</accession>
<evidence type="ECO:0000313" key="1">
    <source>
        <dbReference type="EMBL" id="KAI7998362.1"/>
    </source>
</evidence>
<proteinExistence type="predicted"/>
<protein>
    <submittedName>
        <fullName evidence="1">Uncharacterized protein</fullName>
    </submittedName>
</protein>
<comment type="caution">
    <text evidence="1">The sequence shown here is derived from an EMBL/GenBank/DDBJ whole genome shotgun (WGS) entry which is preliminary data.</text>
</comment>
<evidence type="ECO:0000313" key="2">
    <source>
        <dbReference type="Proteomes" id="UP001060215"/>
    </source>
</evidence>
<sequence>MDKSIDQSSINLADQSSVNRHGEEKEEGGGDDDSPHDMEHGHEVAVTGEPHGRTRRTEKVDDHIVTEGFMKSLSGSRMVGPGINLEVQLGHAHSMVRIVGPTSGVSRSIEVEGAEPTGPAELGPKAGAVTQAKPTSGDDGISSCPPSLKKSKGKQKIKYGRRSQPDWKDGPLYGLAKDYGHNGASSSKPIKKSVQSSDVSECTVPLGVQAKSQFPESALCPLLEVSGMAASNSYGGFKSFLQFCSAISICASAGSCAVWFVQFGVCSVLVEANLSPSAAGVSVAPLACMQMGLQSGS</sequence>
<organism evidence="1 2">
    <name type="scientific">Camellia lanceoleosa</name>
    <dbReference type="NCBI Taxonomy" id="1840588"/>
    <lineage>
        <taxon>Eukaryota</taxon>
        <taxon>Viridiplantae</taxon>
        <taxon>Streptophyta</taxon>
        <taxon>Embryophyta</taxon>
        <taxon>Tracheophyta</taxon>
        <taxon>Spermatophyta</taxon>
        <taxon>Magnoliopsida</taxon>
        <taxon>eudicotyledons</taxon>
        <taxon>Gunneridae</taxon>
        <taxon>Pentapetalae</taxon>
        <taxon>asterids</taxon>
        <taxon>Ericales</taxon>
        <taxon>Theaceae</taxon>
        <taxon>Camellia</taxon>
    </lineage>
</organism>